<evidence type="ECO:0000313" key="6">
    <source>
        <dbReference type="EMBL" id="MDO7882157.1"/>
    </source>
</evidence>
<evidence type="ECO:0000259" key="5">
    <source>
        <dbReference type="PROSITE" id="PS50893"/>
    </source>
</evidence>
<dbReference type="PANTHER" id="PTHR43776:SF7">
    <property type="entry name" value="D,D-DIPEPTIDE TRANSPORT ATP-BINDING PROTEIN DDPF-RELATED"/>
    <property type="match status" value="1"/>
</dbReference>
<dbReference type="PROSITE" id="PS00211">
    <property type="entry name" value="ABC_TRANSPORTER_1"/>
    <property type="match status" value="1"/>
</dbReference>
<evidence type="ECO:0000256" key="2">
    <source>
        <dbReference type="ARBA" id="ARBA00022448"/>
    </source>
</evidence>
<dbReference type="InterPro" id="IPR003439">
    <property type="entry name" value="ABC_transporter-like_ATP-bd"/>
</dbReference>
<keyword evidence="3" id="KW-0547">Nucleotide-binding</keyword>
<dbReference type="InterPro" id="IPR017871">
    <property type="entry name" value="ABC_transporter-like_CS"/>
</dbReference>
<dbReference type="InterPro" id="IPR027417">
    <property type="entry name" value="P-loop_NTPase"/>
</dbReference>
<protein>
    <submittedName>
        <fullName evidence="6">Dipeptide/oligopeptide/nickel ABC transporter ATP-binding protein</fullName>
    </submittedName>
</protein>
<dbReference type="SMART" id="SM00382">
    <property type="entry name" value="AAA"/>
    <property type="match status" value="1"/>
</dbReference>
<dbReference type="EMBL" id="JAUQUB010000001">
    <property type="protein sequence ID" value="MDO7882157.1"/>
    <property type="molecule type" value="Genomic_DNA"/>
</dbReference>
<comment type="caution">
    <text evidence="6">The sequence shown here is derived from an EMBL/GenBank/DDBJ whole genome shotgun (WGS) entry which is preliminary data.</text>
</comment>
<dbReference type="PANTHER" id="PTHR43776">
    <property type="entry name" value="TRANSPORT ATP-BINDING PROTEIN"/>
    <property type="match status" value="1"/>
</dbReference>
<evidence type="ECO:0000256" key="3">
    <source>
        <dbReference type="ARBA" id="ARBA00022741"/>
    </source>
</evidence>
<dbReference type="GO" id="GO:0005524">
    <property type="term" value="F:ATP binding"/>
    <property type="evidence" value="ECO:0007669"/>
    <property type="project" value="UniProtKB-KW"/>
</dbReference>
<evidence type="ECO:0000256" key="1">
    <source>
        <dbReference type="ARBA" id="ARBA00005417"/>
    </source>
</evidence>
<sequence length="267" mass="28525">MTVRARDLSLRYPSDNPETRSIAVAGVDLDIAPGEVLAVVGETGSGKSTLAKAIALEADRGSSDSPTITGGTLEVLGTAVRGIGRRQRDRLALGVGYLRQEAGDHLEPRLTVGENVAEPIFSRDRKFDQDEAGQAVATLIDAVRLPLATMNKYPHELSKGQRQRVAIAKSLILEPQLVVADDPTAGIDVTVRSAILDTIVDLQRQRSFAALIVTADLGEVRRVSNRVAVMHRGGIVGIGDLESVLADAHHPYVKGLAESLSYLEEPV</sequence>
<organism evidence="6 7">
    <name type="scientific">Antiquaquibacter soli</name>
    <dbReference type="NCBI Taxonomy" id="3064523"/>
    <lineage>
        <taxon>Bacteria</taxon>
        <taxon>Bacillati</taxon>
        <taxon>Actinomycetota</taxon>
        <taxon>Actinomycetes</taxon>
        <taxon>Micrococcales</taxon>
        <taxon>Microbacteriaceae</taxon>
        <taxon>Antiquaquibacter</taxon>
    </lineage>
</organism>
<dbReference type="InterPro" id="IPR003593">
    <property type="entry name" value="AAA+_ATPase"/>
</dbReference>
<dbReference type="SUPFAM" id="SSF52540">
    <property type="entry name" value="P-loop containing nucleoside triphosphate hydrolases"/>
    <property type="match status" value="1"/>
</dbReference>
<name>A0ABT9BP36_9MICO</name>
<keyword evidence="2" id="KW-0813">Transport</keyword>
<keyword evidence="7" id="KW-1185">Reference proteome</keyword>
<proteinExistence type="inferred from homology"/>
<evidence type="ECO:0000256" key="4">
    <source>
        <dbReference type="ARBA" id="ARBA00022840"/>
    </source>
</evidence>
<dbReference type="Pfam" id="PF00005">
    <property type="entry name" value="ABC_tran"/>
    <property type="match status" value="1"/>
</dbReference>
<accession>A0ABT9BP36</accession>
<feature type="domain" description="ABC transporter" evidence="5">
    <location>
        <begin position="3"/>
        <end position="257"/>
    </location>
</feature>
<dbReference type="InterPro" id="IPR050319">
    <property type="entry name" value="ABC_transp_ATP-bind"/>
</dbReference>
<comment type="similarity">
    <text evidence="1">Belongs to the ABC transporter superfamily.</text>
</comment>
<gene>
    <name evidence="6" type="ORF">Q5716_07975</name>
</gene>
<evidence type="ECO:0000313" key="7">
    <source>
        <dbReference type="Proteomes" id="UP001241072"/>
    </source>
</evidence>
<keyword evidence="4 6" id="KW-0067">ATP-binding</keyword>
<dbReference type="Gene3D" id="3.40.50.300">
    <property type="entry name" value="P-loop containing nucleotide triphosphate hydrolases"/>
    <property type="match status" value="1"/>
</dbReference>
<dbReference type="RefSeq" id="WP_305002540.1">
    <property type="nucleotide sequence ID" value="NZ_JAUQUB010000001.1"/>
</dbReference>
<reference evidence="6 7" key="1">
    <citation type="submission" date="2023-07" db="EMBL/GenBank/DDBJ databases">
        <title>Protaetiibacter sp. nov WY-16 isolated from soil.</title>
        <authorList>
            <person name="Liu B."/>
            <person name="Wan Y."/>
        </authorList>
    </citation>
    <scope>NUCLEOTIDE SEQUENCE [LARGE SCALE GENOMIC DNA]</scope>
    <source>
        <strain evidence="6 7">WY-16</strain>
    </source>
</reference>
<dbReference type="PROSITE" id="PS50893">
    <property type="entry name" value="ABC_TRANSPORTER_2"/>
    <property type="match status" value="1"/>
</dbReference>
<dbReference type="Proteomes" id="UP001241072">
    <property type="component" value="Unassembled WGS sequence"/>
</dbReference>
<dbReference type="CDD" id="cd03257">
    <property type="entry name" value="ABC_NikE_OppD_transporters"/>
    <property type="match status" value="1"/>
</dbReference>